<dbReference type="PANTHER" id="PTHR13237:SF8">
    <property type="entry name" value="SOMETHING ABOUT SILENCING PROTEIN 10"/>
    <property type="match status" value="1"/>
</dbReference>
<feature type="region of interest" description="Disordered" evidence="4">
    <location>
        <begin position="575"/>
        <end position="595"/>
    </location>
</feature>
<keyword evidence="7" id="KW-1185">Reference proteome</keyword>
<dbReference type="GO" id="GO:0032040">
    <property type="term" value="C:small-subunit processome"/>
    <property type="evidence" value="ECO:0007669"/>
    <property type="project" value="TreeGrafter"/>
</dbReference>
<dbReference type="PANTHER" id="PTHR13237">
    <property type="entry name" value="SOMETHING ABOUT SILENCING PROTEIN 10-RELATED"/>
    <property type="match status" value="1"/>
</dbReference>
<gene>
    <name evidence="6" type="ORF">TrST_g5175</name>
</gene>
<evidence type="ECO:0000256" key="1">
    <source>
        <dbReference type="ARBA" id="ARBA00004123"/>
    </source>
</evidence>
<evidence type="ECO:0000256" key="4">
    <source>
        <dbReference type="SAM" id="MobiDB-lite"/>
    </source>
</evidence>
<comment type="similarity">
    <text evidence="2">Belongs to the SAS10 family.</text>
</comment>
<proteinExistence type="inferred from homology"/>
<evidence type="ECO:0000256" key="3">
    <source>
        <dbReference type="ARBA" id="ARBA00023242"/>
    </source>
</evidence>
<feature type="compositionally biased region" description="Basic and acidic residues" evidence="4">
    <location>
        <begin position="34"/>
        <end position="59"/>
    </location>
</feature>
<evidence type="ECO:0000313" key="6">
    <source>
        <dbReference type="EMBL" id="GMH56008.1"/>
    </source>
</evidence>
<organism evidence="6 7">
    <name type="scientific">Triparma strigata</name>
    <dbReference type="NCBI Taxonomy" id="1606541"/>
    <lineage>
        <taxon>Eukaryota</taxon>
        <taxon>Sar</taxon>
        <taxon>Stramenopiles</taxon>
        <taxon>Ochrophyta</taxon>
        <taxon>Bolidophyceae</taxon>
        <taxon>Parmales</taxon>
        <taxon>Triparmaceae</taxon>
        <taxon>Triparma</taxon>
    </lineage>
</organism>
<evidence type="ECO:0000259" key="5">
    <source>
        <dbReference type="Pfam" id="PF09368"/>
    </source>
</evidence>
<evidence type="ECO:0000313" key="7">
    <source>
        <dbReference type="Proteomes" id="UP001165085"/>
    </source>
</evidence>
<dbReference type="InterPro" id="IPR018972">
    <property type="entry name" value="Sas10_C_dom"/>
</dbReference>
<protein>
    <recommendedName>
        <fullName evidence="5">Sas10 C-terminal domain-containing protein</fullName>
    </recommendedName>
</protein>
<sequence>MGKGRRKQMSKGRSGGDHKGGIITSSTSSSKLSKTFDEDLEDHTANKEMLDSDDLKFVDEGSTEDVENAFDMGGGSSSSESEEDSEDEEDSESDKDDAMEPAESSSDDDSVDNDDSMNFTWGSRKKSYYAGDTADLEIGQDEQDAFDEAQAAKDIMETMHGEMNEEDFFDDDDSDIVGDDVDEKRVAEKYVVTELEKSDLSSLPSSKKLSLLTKSDPNLPALLIYFRKKITELRTEVLPLYNAINSESRGVLGTNQSGYDYLQSKKDILTSIVLNSIVYFKLRIDPDVKVRDLENHPVVERLNELEGRLGKLRKIEERDGLKRQIEKVLEAVELMKNEEDEEENTESMDEDDASSSNRQQQQFEDDQEVDSEAENLKASDGSDDDDEESDMDDDLFDDDDDEPKKSSKPVRRAAPPSSSSSKKSTAEDPSEEDEEKVKKALAAMEADLKNYNDGLSDPENFSGNDSDEDSEVDELDIKLSDHDASELYYAASKTSKDKKKLKSDLYTVAPKFPSTDELVTGERKANYKILKNRGLVAHKAKINRNPRVKKREQYRKKIIARNGAIRKVRTGEAEGYAGEETGIKSNLSRSKKLKS</sequence>
<comment type="caution">
    <text evidence="6">The sequence shown here is derived from an EMBL/GenBank/DDBJ whole genome shotgun (WGS) entry which is preliminary data.</text>
</comment>
<feature type="compositionally biased region" description="Acidic residues" evidence="4">
    <location>
        <begin position="363"/>
        <end position="373"/>
    </location>
</feature>
<accession>A0A9W7DZ40</accession>
<feature type="compositionally biased region" description="Low complexity" evidence="4">
    <location>
        <begin position="24"/>
        <end position="33"/>
    </location>
</feature>
<feature type="compositionally biased region" description="Low complexity" evidence="4">
    <location>
        <begin position="575"/>
        <end position="588"/>
    </location>
</feature>
<feature type="compositionally biased region" description="Low complexity" evidence="4">
    <location>
        <begin position="412"/>
        <end position="423"/>
    </location>
</feature>
<dbReference type="OrthoDB" id="1924577at2759"/>
<dbReference type="EMBL" id="BRXY01000037">
    <property type="protein sequence ID" value="GMH56008.1"/>
    <property type="molecule type" value="Genomic_DNA"/>
</dbReference>
<feature type="compositionally biased region" description="Basic residues" evidence="4">
    <location>
        <begin position="1"/>
        <end position="10"/>
    </location>
</feature>
<dbReference type="AlphaFoldDB" id="A0A9W7DZ40"/>
<dbReference type="Proteomes" id="UP001165085">
    <property type="component" value="Unassembled WGS sequence"/>
</dbReference>
<name>A0A9W7DZ40_9STRA</name>
<dbReference type="Pfam" id="PF09368">
    <property type="entry name" value="Sas10"/>
    <property type="match status" value="1"/>
</dbReference>
<feature type="domain" description="Sas10 C-terminal" evidence="5">
    <location>
        <begin position="520"/>
        <end position="593"/>
    </location>
</feature>
<feature type="compositionally biased region" description="Acidic residues" evidence="4">
    <location>
        <begin position="80"/>
        <end position="115"/>
    </location>
</feature>
<comment type="subcellular location">
    <subcellularLocation>
        <location evidence="1">Nucleus</location>
    </subcellularLocation>
</comment>
<feature type="compositionally biased region" description="Acidic residues" evidence="4">
    <location>
        <begin position="381"/>
        <end position="401"/>
    </location>
</feature>
<feature type="compositionally biased region" description="Acidic residues" evidence="4">
    <location>
        <begin position="338"/>
        <end position="353"/>
    </location>
</feature>
<feature type="region of interest" description="Disordered" evidence="4">
    <location>
        <begin position="334"/>
        <end position="472"/>
    </location>
</feature>
<reference evidence="7" key="1">
    <citation type="journal article" date="2023" name="Commun. Biol.">
        <title>Genome analysis of Parmales, the sister group of diatoms, reveals the evolutionary specialization of diatoms from phago-mixotrophs to photoautotrophs.</title>
        <authorList>
            <person name="Ban H."/>
            <person name="Sato S."/>
            <person name="Yoshikawa S."/>
            <person name="Yamada K."/>
            <person name="Nakamura Y."/>
            <person name="Ichinomiya M."/>
            <person name="Sato N."/>
            <person name="Blanc-Mathieu R."/>
            <person name="Endo H."/>
            <person name="Kuwata A."/>
            <person name="Ogata H."/>
        </authorList>
    </citation>
    <scope>NUCLEOTIDE SEQUENCE [LARGE SCALE GENOMIC DNA]</scope>
    <source>
        <strain evidence="7">NIES 3701</strain>
    </source>
</reference>
<evidence type="ECO:0000256" key="2">
    <source>
        <dbReference type="ARBA" id="ARBA00010979"/>
    </source>
</evidence>
<feature type="region of interest" description="Disordered" evidence="4">
    <location>
        <begin position="1"/>
        <end position="122"/>
    </location>
</feature>
<dbReference type="GO" id="GO:0000462">
    <property type="term" value="P:maturation of SSU-rRNA from tricistronic rRNA transcript (SSU-rRNA, 5.8S rRNA, LSU-rRNA)"/>
    <property type="evidence" value="ECO:0007669"/>
    <property type="project" value="TreeGrafter"/>
</dbReference>
<keyword evidence="3" id="KW-0539">Nucleus</keyword>